<dbReference type="Gene3D" id="1.10.260.40">
    <property type="entry name" value="lambda repressor-like DNA-binding domains"/>
    <property type="match status" value="1"/>
</dbReference>
<dbReference type="InterPro" id="IPR028082">
    <property type="entry name" value="Peripla_BP_I"/>
</dbReference>
<gene>
    <name evidence="6" type="ORF">ACH3VR_16085</name>
</gene>
<dbReference type="InterPro" id="IPR046335">
    <property type="entry name" value="LacI/GalR-like_sensor"/>
</dbReference>
<dbReference type="PANTHER" id="PTHR30146">
    <property type="entry name" value="LACI-RELATED TRANSCRIPTIONAL REPRESSOR"/>
    <property type="match status" value="1"/>
</dbReference>
<evidence type="ECO:0000256" key="1">
    <source>
        <dbReference type="ARBA" id="ARBA00022491"/>
    </source>
</evidence>
<feature type="domain" description="HTH lacI-type" evidence="5">
    <location>
        <begin position="1"/>
        <end position="53"/>
    </location>
</feature>
<sequence length="329" mass="34878">MADVAERAGVSRSLVSLVVRGSPLVSDARRAAVLEAIEELGYRHNAIASRLAAKSTRTLGLLLSDLHNPVFADVHDGVVEAARAEGFEVLLVAGPGDVRRESALLERLVTLQVDALVLAGYAGDGDALRRIAEHTPVVAVNRRIDGPGIDLVVTDETASAVLVVDHLAGLGHRRIAHVASPRSDAFQYRRAAYEQAMAARGLDPWIVEGDLTAHGGRAAVATFARTGDWPSAVVAHNDVSAVGVMSALQERGLAVPRDVSVVGYDDTDLARLPSIALTTIEQHAHDQGRSAARMAIARIADPERQSRTVVIPTRLVVRATTREPASIGT</sequence>
<evidence type="ECO:0000256" key="2">
    <source>
        <dbReference type="ARBA" id="ARBA00023015"/>
    </source>
</evidence>
<keyword evidence="3 6" id="KW-0238">DNA-binding</keyword>
<keyword evidence="7" id="KW-1185">Reference proteome</keyword>
<dbReference type="CDD" id="cd06267">
    <property type="entry name" value="PBP1_LacI_sugar_binding-like"/>
    <property type="match status" value="1"/>
</dbReference>
<dbReference type="Pfam" id="PF00356">
    <property type="entry name" value="LacI"/>
    <property type="match status" value="1"/>
</dbReference>
<evidence type="ECO:0000313" key="6">
    <source>
        <dbReference type="EMBL" id="MFH8251886.1"/>
    </source>
</evidence>
<dbReference type="SMART" id="SM00354">
    <property type="entry name" value="HTH_LACI"/>
    <property type="match status" value="1"/>
</dbReference>
<dbReference type="PROSITE" id="PS50932">
    <property type="entry name" value="HTH_LACI_2"/>
    <property type="match status" value="1"/>
</dbReference>
<evidence type="ECO:0000259" key="5">
    <source>
        <dbReference type="PROSITE" id="PS50932"/>
    </source>
</evidence>
<dbReference type="InterPro" id="IPR010982">
    <property type="entry name" value="Lambda_DNA-bd_dom_sf"/>
</dbReference>
<dbReference type="PANTHER" id="PTHR30146:SF148">
    <property type="entry name" value="HTH-TYPE TRANSCRIPTIONAL REPRESSOR PURR-RELATED"/>
    <property type="match status" value="1"/>
</dbReference>
<dbReference type="Pfam" id="PF13377">
    <property type="entry name" value="Peripla_BP_3"/>
    <property type="match status" value="1"/>
</dbReference>
<dbReference type="Proteomes" id="UP001610861">
    <property type="component" value="Unassembled WGS sequence"/>
</dbReference>
<evidence type="ECO:0000256" key="3">
    <source>
        <dbReference type="ARBA" id="ARBA00023125"/>
    </source>
</evidence>
<dbReference type="InterPro" id="IPR000843">
    <property type="entry name" value="HTH_LacI"/>
</dbReference>
<evidence type="ECO:0000313" key="7">
    <source>
        <dbReference type="Proteomes" id="UP001610861"/>
    </source>
</evidence>
<evidence type="ECO:0000256" key="4">
    <source>
        <dbReference type="ARBA" id="ARBA00023163"/>
    </source>
</evidence>
<dbReference type="SUPFAM" id="SSF47413">
    <property type="entry name" value="lambda repressor-like DNA-binding domains"/>
    <property type="match status" value="1"/>
</dbReference>
<reference evidence="6 7" key="1">
    <citation type="submission" date="2024-09" db="EMBL/GenBank/DDBJ databases">
        <authorList>
            <person name="Pan X."/>
        </authorList>
    </citation>
    <scope>NUCLEOTIDE SEQUENCE [LARGE SCALE GENOMIC DNA]</scope>
    <source>
        <strain evidence="6 7">B2969</strain>
    </source>
</reference>
<dbReference type="SUPFAM" id="SSF53822">
    <property type="entry name" value="Periplasmic binding protein-like I"/>
    <property type="match status" value="1"/>
</dbReference>
<dbReference type="EMBL" id="JBIQWL010000006">
    <property type="protein sequence ID" value="MFH8251886.1"/>
    <property type="molecule type" value="Genomic_DNA"/>
</dbReference>
<dbReference type="Gene3D" id="3.40.50.2300">
    <property type="match status" value="2"/>
</dbReference>
<name>A0ABW7QAH5_9MICO</name>
<proteinExistence type="predicted"/>
<accession>A0ABW7QAH5</accession>
<keyword evidence="2" id="KW-0805">Transcription regulation</keyword>
<dbReference type="GO" id="GO:0003677">
    <property type="term" value="F:DNA binding"/>
    <property type="evidence" value="ECO:0007669"/>
    <property type="project" value="UniProtKB-KW"/>
</dbReference>
<dbReference type="RefSeq" id="WP_397557336.1">
    <property type="nucleotide sequence ID" value="NZ_JBIQWL010000006.1"/>
</dbReference>
<protein>
    <submittedName>
        <fullName evidence="6">LacI family DNA-binding transcriptional regulator</fullName>
    </submittedName>
</protein>
<organism evidence="6 7">
    <name type="scientific">Microbacterium alkaliflavum</name>
    <dbReference type="NCBI Taxonomy" id="3248839"/>
    <lineage>
        <taxon>Bacteria</taxon>
        <taxon>Bacillati</taxon>
        <taxon>Actinomycetota</taxon>
        <taxon>Actinomycetes</taxon>
        <taxon>Micrococcales</taxon>
        <taxon>Microbacteriaceae</taxon>
        <taxon>Microbacterium</taxon>
    </lineage>
</organism>
<dbReference type="CDD" id="cd01392">
    <property type="entry name" value="HTH_LacI"/>
    <property type="match status" value="1"/>
</dbReference>
<keyword evidence="1" id="KW-0678">Repressor</keyword>
<comment type="caution">
    <text evidence="6">The sequence shown here is derived from an EMBL/GenBank/DDBJ whole genome shotgun (WGS) entry which is preliminary data.</text>
</comment>
<keyword evidence="4" id="KW-0804">Transcription</keyword>